<keyword evidence="6 13" id="KW-0227">DNA damage</keyword>
<organism evidence="15 16">
    <name type="scientific">Alkalilimnicola ehrlichii</name>
    <dbReference type="NCBI Taxonomy" id="351052"/>
    <lineage>
        <taxon>Bacteria</taxon>
        <taxon>Pseudomonadati</taxon>
        <taxon>Pseudomonadota</taxon>
        <taxon>Gammaproteobacteria</taxon>
        <taxon>Chromatiales</taxon>
        <taxon>Ectothiorhodospiraceae</taxon>
        <taxon>Alkalilimnicola</taxon>
    </lineage>
</organism>
<dbReference type="GO" id="GO:0008821">
    <property type="term" value="F:crossover junction DNA endonuclease activity"/>
    <property type="evidence" value="ECO:0007669"/>
    <property type="project" value="UniProtKB-UniRule"/>
</dbReference>
<evidence type="ECO:0000256" key="12">
    <source>
        <dbReference type="ARBA" id="ARBA00029354"/>
    </source>
</evidence>
<feature type="active site" evidence="13">
    <location>
        <position position="139"/>
    </location>
</feature>
<dbReference type="GO" id="GO:0006281">
    <property type="term" value="P:DNA repair"/>
    <property type="evidence" value="ECO:0007669"/>
    <property type="project" value="UniProtKB-UniRule"/>
</dbReference>
<evidence type="ECO:0000256" key="1">
    <source>
        <dbReference type="ARBA" id="ARBA00009518"/>
    </source>
</evidence>
<protein>
    <recommendedName>
        <fullName evidence="13 14">Crossover junction endodeoxyribonuclease RuvC</fullName>
        <ecNumber evidence="13 14">3.1.21.10</ecNumber>
    </recommendedName>
    <alternativeName>
        <fullName evidence="13">Holliday junction nuclease RuvC</fullName>
    </alternativeName>
    <alternativeName>
        <fullName evidence="13">Holliday junction resolvase RuvC</fullName>
    </alternativeName>
</protein>
<dbReference type="OrthoDB" id="9805499at2"/>
<feature type="binding site" evidence="13">
    <location>
        <position position="67"/>
    </location>
    <ligand>
        <name>Mg(2+)</name>
        <dbReference type="ChEBI" id="CHEBI:18420"/>
        <label>2</label>
    </ligand>
</feature>
<dbReference type="GO" id="GO:0003677">
    <property type="term" value="F:DNA binding"/>
    <property type="evidence" value="ECO:0007669"/>
    <property type="project" value="UniProtKB-KW"/>
</dbReference>
<evidence type="ECO:0000256" key="2">
    <source>
        <dbReference type="ARBA" id="ARBA00022490"/>
    </source>
</evidence>
<feature type="active site" evidence="13">
    <location>
        <position position="8"/>
    </location>
</feature>
<dbReference type="EMBL" id="NFZW01000001">
    <property type="protein sequence ID" value="RFA39373.1"/>
    <property type="molecule type" value="Genomic_DNA"/>
</dbReference>
<comment type="cofactor">
    <cofactor evidence="13">
        <name>Mg(2+)</name>
        <dbReference type="ChEBI" id="CHEBI:18420"/>
    </cofactor>
    <text evidence="13">Binds 2 Mg(2+) ion per subunit.</text>
</comment>
<proteinExistence type="inferred from homology"/>
<dbReference type="NCBIfam" id="TIGR00228">
    <property type="entry name" value="ruvC"/>
    <property type="match status" value="1"/>
</dbReference>
<dbReference type="GO" id="GO:0048476">
    <property type="term" value="C:Holliday junction resolvase complex"/>
    <property type="evidence" value="ECO:0007669"/>
    <property type="project" value="UniProtKB-UniRule"/>
</dbReference>
<dbReference type="InterPro" id="IPR012337">
    <property type="entry name" value="RNaseH-like_sf"/>
</dbReference>
<dbReference type="InterPro" id="IPR036397">
    <property type="entry name" value="RNaseH_sf"/>
</dbReference>
<keyword evidence="2 13" id="KW-0963">Cytoplasm</keyword>
<evidence type="ECO:0000256" key="10">
    <source>
        <dbReference type="ARBA" id="ARBA00023172"/>
    </source>
</evidence>
<dbReference type="RefSeq" id="WP_116300672.1">
    <property type="nucleotide sequence ID" value="NZ_NFZV01000001.1"/>
</dbReference>
<keyword evidence="8 13" id="KW-0460">Magnesium</keyword>
<evidence type="ECO:0000256" key="8">
    <source>
        <dbReference type="ARBA" id="ARBA00022842"/>
    </source>
</evidence>
<evidence type="ECO:0000256" key="7">
    <source>
        <dbReference type="ARBA" id="ARBA00022801"/>
    </source>
</evidence>
<comment type="subcellular location">
    <subcellularLocation>
        <location evidence="13">Cytoplasm</location>
    </subcellularLocation>
</comment>
<dbReference type="PROSITE" id="PS01321">
    <property type="entry name" value="RUVC"/>
    <property type="match status" value="1"/>
</dbReference>
<feature type="binding site" evidence="13">
    <location>
        <position position="139"/>
    </location>
    <ligand>
        <name>Mg(2+)</name>
        <dbReference type="ChEBI" id="CHEBI:18420"/>
        <label>1</label>
    </ligand>
</feature>
<evidence type="ECO:0000256" key="6">
    <source>
        <dbReference type="ARBA" id="ARBA00022763"/>
    </source>
</evidence>
<reference evidence="16" key="1">
    <citation type="submission" date="2017-05" db="EMBL/GenBank/DDBJ databases">
        <authorList>
            <person name="Sharma S."/>
            <person name="Sidhu C."/>
            <person name="Pinnaka A.K."/>
        </authorList>
    </citation>
    <scope>NUCLEOTIDE SEQUENCE [LARGE SCALE GENOMIC DNA]</scope>
    <source>
        <strain evidence="16">AK93</strain>
    </source>
</reference>
<comment type="caution">
    <text evidence="15">The sequence shown here is derived from an EMBL/GenBank/DDBJ whole genome shotgun (WGS) entry which is preliminary data.</text>
</comment>
<gene>
    <name evidence="13" type="primary">ruvC</name>
    <name evidence="15" type="ORF">CAL65_00770</name>
</gene>
<evidence type="ECO:0000256" key="5">
    <source>
        <dbReference type="ARBA" id="ARBA00022759"/>
    </source>
</evidence>
<accession>A0A3E0X144</accession>
<keyword evidence="3 13" id="KW-0540">Nuclease</keyword>
<evidence type="ECO:0000256" key="3">
    <source>
        <dbReference type="ARBA" id="ARBA00022722"/>
    </source>
</evidence>
<dbReference type="Gene3D" id="3.30.420.10">
    <property type="entry name" value="Ribonuclease H-like superfamily/Ribonuclease H"/>
    <property type="match status" value="1"/>
</dbReference>
<dbReference type="CDD" id="cd16962">
    <property type="entry name" value="RuvC"/>
    <property type="match status" value="1"/>
</dbReference>
<keyword evidence="9 13" id="KW-0238">DNA-binding</keyword>
<evidence type="ECO:0000256" key="9">
    <source>
        <dbReference type="ARBA" id="ARBA00023125"/>
    </source>
</evidence>
<feature type="active site" evidence="13">
    <location>
        <position position="67"/>
    </location>
</feature>
<keyword evidence="5 13" id="KW-0255">Endonuclease</keyword>
<dbReference type="GO" id="GO:0005737">
    <property type="term" value="C:cytoplasm"/>
    <property type="evidence" value="ECO:0007669"/>
    <property type="project" value="UniProtKB-SubCell"/>
</dbReference>
<evidence type="ECO:0000256" key="14">
    <source>
        <dbReference type="NCBIfam" id="TIGR00228"/>
    </source>
</evidence>
<dbReference type="InterPro" id="IPR020563">
    <property type="entry name" value="X-over_junc_endoDNase_Mg_BS"/>
</dbReference>
<feature type="binding site" evidence="13">
    <location>
        <position position="8"/>
    </location>
    <ligand>
        <name>Mg(2+)</name>
        <dbReference type="ChEBI" id="CHEBI:18420"/>
        <label>1</label>
    </ligand>
</feature>
<dbReference type="HAMAP" id="MF_00034">
    <property type="entry name" value="RuvC"/>
    <property type="match status" value="1"/>
</dbReference>
<dbReference type="Proteomes" id="UP000256763">
    <property type="component" value="Unassembled WGS sequence"/>
</dbReference>
<dbReference type="AlphaFoldDB" id="A0A3E0X144"/>
<evidence type="ECO:0000256" key="13">
    <source>
        <dbReference type="HAMAP-Rule" id="MF_00034"/>
    </source>
</evidence>
<keyword evidence="4 13" id="KW-0479">Metal-binding</keyword>
<dbReference type="FunFam" id="3.30.420.10:FF:000002">
    <property type="entry name" value="Crossover junction endodeoxyribonuclease RuvC"/>
    <property type="match status" value="1"/>
</dbReference>
<comment type="subunit">
    <text evidence="13">Homodimer which binds Holliday junction (HJ) DNA. The HJ becomes 2-fold symmetrical on binding to RuvC with unstacked arms; it has a different conformation from HJ DNA in complex with RuvA. In the full resolvosome a probable DNA-RuvA(4)-RuvB(12)-RuvC(2) complex forms which resolves the HJ.</text>
</comment>
<comment type="catalytic activity">
    <reaction evidence="12 13">
        <text>Endonucleolytic cleavage at a junction such as a reciprocal single-stranded crossover between two homologous DNA duplexes (Holliday junction).</text>
        <dbReference type="EC" id="3.1.21.10"/>
    </reaction>
</comment>
<dbReference type="PANTHER" id="PTHR30194:SF3">
    <property type="entry name" value="CROSSOVER JUNCTION ENDODEOXYRIBONUCLEASE RUVC"/>
    <property type="match status" value="1"/>
</dbReference>
<keyword evidence="7 13" id="KW-0378">Hydrolase</keyword>
<dbReference type="PANTHER" id="PTHR30194">
    <property type="entry name" value="CROSSOVER JUNCTION ENDODEOXYRIBONUCLEASE RUVC"/>
    <property type="match status" value="1"/>
</dbReference>
<dbReference type="SUPFAM" id="SSF53098">
    <property type="entry name" value="Ribonuclease H-like"/>
    <property type="match status" value="1"/>
</dbReference>
<evidence type="ECO:0000256" key="11">
    <source>
        <dbReference type="ARBA" id="ARBA00023204"/>
    </source>
</evidence>
<dbReference type="PRINTS" id="PR00696">
    <property type="entry name" value="RSOLVASERUVC"/>
</dbReference>
<evidence type="ECO:0000313" key="16">
    <source>
        <dbReference type="Proteomes" id="UP000256763"/>
    </source>
</evidence>
<dbReference type="EC" id="3.1.21.10" evidence="13 14"/>
<comment type="similarity">
    <text evidence="1 13">Belongs to the RuvC family.</text>
</comment>
<keyword evidence="10 13" id="KW-0233">DNA recombination</keyword>
<comment type="function">
    <text evidence="13">The RuvA-RuvB-RuvC complex processes Holliday junction (HJ) DNA during genetic recombination and DNA repair. Endonuclease that resolves HJ intermediates. Cleaves cruciform DNA by making single-stranded nicks across the HJ at symmetrical positions within the homologous arms, yielding a 5'-phosphate and a 3'-hydroxyl group; requires a central core of homology in the junction. The consensus cleavage sequence is 5'-(A/T)TT(C/G)-3'. Cleavage occurs on the 3'-side of the TT dinucleotide at the point of strand exchange. HJ branch migration catalyzed by RuvA-RuvB allows RuvC to scan DNA until it finds its consensus sequence, where it cleaves and resolves the cruciform DNA.</text>
</comment>
<dbReference type="InterPro" id="IPR002176">
    <property type="entry name" value="X-over_junc_endoDNase_RuvC"/>
</dbReference>
<name>A0A3E0X144_9GAMM</name>
<sequence>MQRILGIDPGSRITGYGIIDVSSGTPRYVTSGTIRTEGKAFPERLKQIYEQLSELLHAYQPEQSAIEEVFVHRNPNSALKLGQARGAAICACVVAGLPVAEYTPREIKQAVVGGGGAGKDQVQYMVRALLRLNGNLQVDASDALAIALCHSHRSVMDNRLSSFTRSR</sequence>
<dbReference type="Pfam" id="PF02075">
    <property type="entry name" value="RuvC"/>
    <property type="match status" value="1"/>
</dbReference>
<keyword evidence="16" id="KW-1185">Reference proteome</keyword>
<dbReference type="GO" id="GO:0006310">
    <property type="term" value="P:DNA recombination"/>
    <property type="evidence" value="ECO:0007669"/>
    <property type="project" value="UniProtKB-UniRule"/>
</dbReference>
<evidence type="ECO:0000256" key="4">
    <source>
        <dbReference type="ARBA" id="ARBA00022723"/>
    </source>
</evidence>
<dbReference type="GO" id="GO:0000287">
    <property type="term" value="F:magnesium ion binding"/>
    <property type="evidence" value="ECO:0007669"/>
    <property type="project" value="UniProtKB-UniRule"/>
</dbReference>
<keyword evidence="11 13" id="KW-0234">DNA repair</keyword>
<evidence type="ECO:0000313" key="15">
    <source>
        <dbReference type="EMBL" id="RFA39373.1"/>
    </source>
</evidence>